<keyword evidence="1" id="KW-0596">Phosphopantetheine</keyword>
<reference evidence="4 5" key="2">
    <citation type="submission" date="2023-11" db="EMBL/GenBank/DDBJ databases">
        <authorList>
            <person name="Lara A.C."/>
            <person name="Chronakova A."/>
        </authorList>
    </citation>
    <scope>NUCLEOTIDE SEQUENCE [LARGE SCALE GENOMIC DNA]</scope>
    <source>
        <strain evidence="4 5">BCCO 10_0798</strain>
    </source>
</reference>
<sequence>MTEQETQLCDLFADILGVPGIDPLDNFFDLGGHSLLASKLVKQVHERFGVRISLRSFYENPTAGAVAKHVDQAA</sequence>
<keyword evidence="2" id="KW-0597">Phosphoprotein</keyword>
<evidence type="ECO:0000256" key="1">
    <source>
        <dbReference type="ARBA" id="ARBA00022450"/>
    </source>
</evidence>
<dbReference type="InterPro" id="IPR036736">
    <property type="entry name" value="ACP-like_sf"/>
</dbReference>
<dbReference type="InterPro" id="IPR029058">
    <property type="entry name" value="AB_hydrolase_fold"/>
</dbReference>
<dbReference type="Proteomes" id="UP001271792">
    <property type="component" value="Unassembled WGS sequence"/>
</dbReference>
<name>A0ABU4TQI9_9PSEU</name>
<evidence type="ECO:0000313" key="4">
    <source>
        <dbReference type="EMBL" id="MDX8050187.1"/>
    </source>
</evidence>
<proteinExistence type="predicted"/>
<dbReference type="InterPro" id="IPR020806">
    <property type="entry name" value="PKS_PP-bd"/>
</dbReference>
<protein>
    <submittedName>
        <fullName evidence="4">Acyl carrier protein</fullName>
    </submittedName>
</protein>
<accession>A0ABU4TQI9</accession>
<keyword evidence="5" id="KW-1185">Reference proteome</keyword>
<feature type="domain" description="Carrier" evidence="3">
    <location>
        <begin position="1"/>
        <end position="74"/>
    </location>
</feature>
<dbReference type="EMBL" id="JAXAVV010000005">
    <property type="protein sequence ID" value="MDX8050187.1"/>
    <property type="molecule type" value="Genomic_DNA"/>
</dbReference>
<dbReference type="SUPFAM" id="SSF47336">
    <property type="entry name" value="ACP-like"/>
    <property type="match status" value="1"/>
</dbReference>
<evidence type="ECO:0000256" key="2">
    <source>
        <dbReference type="ARBA" id="ARBA00022553"/>
    </source>
</evidence>
<dbReference type="InterPro" id="IPR009081">
    <property type="entry name" value="PP-bd_ACP"/>
</dbReference>
<evidence type="ECO:0000313" key="5">
    <source>
        <dbReference type="Proteomes" id="UP001271792"/>
    </source>
</evidence>
<dbReference type="PANTHER" id="PTHR44845">
    <property type="entry name" value="CARRIER DOMAIN-CONTAINING PROTEIN"/>
    <property type="match status" value="1"/>
</dbReference>
<comment type="caution">
    <text evidence="4">The sequence shown here is derived from an EMBL/GenBank/DDBJ whole genome shotgun (WGS) entry which is preliminary data.</text>
</comment>
<dbReference type="Pfam" id="PF00550">
    <property type="entry name" value="PP-binding"/>
    <property type="match status" value="1"/>
</dbReference>
<dbReference type="RefSeq" id="WP_319984191.1">
    <property type="nucleotide sequence ID" value="NZ_JAXAVV010000005.1"/>
</dbReference>
<evidence type="ECO:0000259" key="3">
    <source>
        <dbReference type="PROSITE" id="PS50075"/>
    </source>
</evidence>
<dbReference type="Gene3D" id="3.40.50.1820">
    <property type="entry name" value="alpha/beta hydrolase"/>
    <property type="match status" value="1"/>
</dbReference>
<gene>
    <name evidence="4" type="ORF">SK571_12425</name>
</gene>
<reference evidence="4 5" key="1">
    <citation type="submission" date="2023-11" db="EMBL/GenBank/DDBJ databases">
        <title>Lentzea sokolovensis, sp. nov., Lentzea kristufkii, sp. nov., and Lentzea miocenensis, sp. nov., rare actinobacteria from Sokolov Coal Basin, Miocene lacustrine sediment, Czech Republic.</title>
        <authorList>
            <person name="Lara A."/>
            <person name="Kotroba L."/>
            <person name="Nouioui I."/>
            <person name="Neumann-Schaal M."/>
            <person name="Mast Y."/>
            <person name="Chronakova A."/>
        </authorList>
    </citation>
    <scope>NUCLEOTIDE SEQUENCE [LARGE SCALE GENOMIC DNA]</scope>
    <source>
        <strain evidence="4 5">BCCO 10_0798</strain>
    </source>
</reference>
<dbReference type="PROSITE" id="PS50075">
    <property type="entry name" value="CARRIER"/>
    <property type="match status" value="1"/>
</dbReference>
<dbReference type="PANTHER" id="PTHR44845:SF6">
    <property type="entry name" value="BETA-ALANINE-ACTIVATING ENZYME"/>
    <property type="match status" value="1"/>
</dbReference>
<organism evidence="4 5">
    <name type="scientific">Lentzea kristufekii</name>
    <dbReference type="NCBI Taxonomy" id="3095430"/>
    <lineage>
        <taxon>Bacteria</taxon>
        <taxon>Bacillati</taxon>
        <taxon>Actinomycetota</taxon>
        <taxon>Actinomycetes</taxon>
        <taxon>Pseudonocardiales</taxon>
        <taxon>Pseudonocardiaceae</taxon>
        <taxon>Lentzea</taxon>
    </lineage>
</organism>
<dbReference type="SMART" id="SM00823">
    <property type="entry name" value="PKS_PP"/>
    <property type="match status" value="1"/>
</dbReference>